<organism evidence="2 3">
    <name type="scientific">Corynespora cassiicola Philippines</name>
    <dbReference type="NCBI Taxonomy" id="1448308"/>
    <lineage>
        <taxon>Eukaryota</taxon>
        <taxon>Fungi</taxon>
        <taxon>Dikarya</taxon>
        <taxon>Ascomycota</taxon>
        <taxon>Pezizomycotina</taxon>
        <taxon>Dothideomycetes</taxon>
        <taxon>Pleosporomycetidae</taxon>
        <taxon>Pleosporales</taxon>
        <taxon>Corynesporascaceae</taxon>
        <taxon>Corynespora</taxon>
    </lineage>
</organism>
<sequence length="87" mass="9885">MAEPILEEEKSNYETFRECLSEPVLKALAMPAEAPRKKRVKRRKGKEIVSRTTATVEPTEQEMPINSTDAEELGEFIELPHLPQPPP</sequence>
<proteinExistence type="predicted"/>
<evidence type="ECO:0000313" key="2">
    <source>
        <dbReference type="EMBL" id="PSN62709.1"/>
    </source>
</evidence>
<dbReference type="STRING" id="1448308.A0A2T2NBE5"/>
<dbReference type="AlphaFoldDB" id="A0A2T2NBE5"/>
<feature type="compositionally biased region" description="Basic residues" evidence="1">
    <location>
        <begin position="36"/>
        <end position="45"/>
    </location>
</feature>
<name>A0A2T2NBE5_CORCC</name>
<gene>
    <name evidence="2" type="ORF">BS50DRAFT_638317</name>
</gene>
<reference evidence="2 3" key="1">
    <citation type="journal article" date="2018" name="Front. Microbiol.">
        <title>Genome-Wide Analysis of Corynespora cassiicola Leaf Fall Disease Putative Effectors.</title>
        <authorList>
            <person name="Lopez D."/>
            <person name="Ribeiro S."/>
            <person name="Label P."/>
            <person name="Fumanal B."/>
            <person name="Venisse J.S."/>
            <person name="Kohler A."/>
            <person name="de Oliveira R.R."/>
            <person name="Labutti K."/>
            <person name="Lipzen A."/>
            <person name="Lail K."/>
            <person name="Bauer D."/>
            <person name="Ohm R.A."/>
            <person name="Barry K.W."/>
            <person name="Spatafora J."/>
            <person name="Grigoriev I.V."/>
            <person name="Martin F.M."/>
            <person name="Pujade-Renaud V."/>
        </authorList>
    </citation>
    <scope>NUCLEOTIDE SEQUENCE [LARGE SCALE GENOMIC DNA]</scope>
    <source>
        <strain evidence="2 3">Philippines</strain>
    </source>
</reference>
<dbReference type="Proteomes" id="UP000240883">
    <property type="component" value="Unassembled WGS sequence"/>
</dbReference>
<evidence type="ECO:0000313" key="3">
    <source>
        <dbReference type="Proteomes" id="UP000240883"/>
    </source>
</evidence>
<dbReference type="OrthoDB" id="4850648at2759"/>
<accession>A0A2T2NBE5</accession>
<dbReference type="EMBL" id="KZ678141">
    <property type="protein sequence ID" value="PSN62709.1"/>
    <property type="molecule type" value="Genomic_DNA"/>
</dbReference>
<feature type="region of interest" description="Disordered" evidence="1">
    <location>
        <begin position="33"/>
        <end position="65"/>
    </location>
</feature>
<evidence type="ECO:0000256" key="1">
    <source>
        <dbReference type="SAM" id="MobiDB-lite"/>
    </source>
</evidence>
<keyword evidence="3" id="KW-1185">Reference proteome</keyword>
<feature type="compositionally biased region" description="Polar residues" evidence="1">
    <location>
        <begin position="50"/>
        <end position="65"/>
    </location>
</feature>
<protein>
    <submittedName>
        <fullName evidence="2">Uncharacterized protein</fullName>
    </submittedName>
</protein>